<feature type="compositionally biased region" description="Low complexity" evidence="8">
    <location>
        <begin position="529"/>
        <end position="546"/>
    </location>
</feature>
<accession>A0ABD3XPG9</accession>
<dbReference type="PROSITE" id="PS00028">
    <property type="entry name" value="ZINC_FINGER_C2H2_1"/>
    <property type="match status" value="5"/>
</dbReference>
<evidence type="ECO:0000256" key="1">
    <source>
        <dbReference type="ARBA" id="ARBA00004123"/>
    </source>
</evidence>
<keyword evidence="6" id="KW-0539">Nucleus</keyword>
<feature type="region of interest" description="Disordered" evidence="8">
    <location>
        <begin position="70"/>
        <end position="93"/>
    </location>
</feature>
<feature type="region of interest" description="Disordered" evidence="8">
    <location>
        <begin position="163"/>
        <end position="200"/>
    </location>
</feature>
<feature type="domain" description="C2H2-type" evidence="9">
    <location>
        <begin position="1093"/>
        <end position="1120"/>
    </location>
</feature>
<feature type="compositionally biased region" description="Basic and acidic residues" evidence="8">
    <location>
        <begin position="464"/>
        <end position="475"/>
    </location>
</feature>
<feature type="region of interest" description="Disordered" evidence="8">
    <location>
        <begin position="464"/>
        <end position="497"/>
    </location>
</feature>
<keyword evidence="3" id="KW-0677">Repeat</keyword>
<feature type="region of interest" description="Disordered" evidence="8">
    <location>
        <begin position="521"/>
        <end position="553"/>
    </location>
</feature>
<evidence type="ECO:0000256" key="5">
    <source>
        <dbReference type="ARBA" id="ARBA00022833"/>
    </source>
</evidence>
<keyword evidence="4 7" id="KW-0863">Zinc-finger</keyword>
<dbReference type="FunFam" id="3.30.160.60:FF:000145">
    <property type="entry name" value="Zinc finger protein 574"/>
    <property type="match status" value="1"/>
</dbReference>
<feature type="region of interest" description="Disordered" evidence="8">
    <location>
        <begin position="727"/>
        <end position="754"/>
    </location>
</feature>
<feature type="compositionally biased region" description="Polar residues" evidence="8">
    <location>
        <begin position="80"/>
        <end position="93"/>
    </location>
</feature>
<feature type="region of interest" description="Disordered" evidence="8">
    <location>
        <begin position="26"/>
        <end position="56"/>
    </location>
</feature>
<feature type="compositionally biased region" description="Polar residues" evidence="8">
    <location>
        <begin position="950"/>
        <end position="969"/>
    </location>
</feature>
<keyword evidence="5" id="KW-0862">Zinc</keyword>
<evidence type="ECO:0000256" key="4">
    <source>
        <dbReference type="ARBA" id="ARBA00022771"/>
    </source>
</evidence>
<dbReference type="Pfam" id="PF00096">
    <property type="entry name" value="zf-C2H2"/>
    <property type="match status" value="3"/>
</dbReference>
<feature type="domain" description="C2H2-type" evidence="9">
    <location>
        <begin position="1057"/>
        <end position="1080"/>
    </location>
</feature>
<dbReference type="SUPFAM" id="SSF57667">
    <property type="entry name" value="beta-beta-alpha zinc fingers"/>
    <property type="match status" value="2"/>
</dbReference>
<reference evidence="10 11" key="1">
    <citation type="submission" date="2024-11" db="EMBL/GenBank/DDBJ databases">
        <title>Chromosome-level genome assembly of the freshwater bivalve Anodonta woodiana.</title>
        <authorList>
            <person name="Chen X."/>
        </authorList>
    </citation>
    <scope>NUCLEOTIDE SEQUENCE [LARGE SCALE GENOMIC DNA]</scope>
    <source>
        <strain evidence="10">MN2024</strain>
        <tissue evidence="10">Gills</tissue>
    </source>
</reference>
<feature type="compositionally biased region" description="Basic and acidic residues" evidence="8">
    <location>
        <begin position="163"/>
        <end position="178"/>
    </location>
</feature>
<name>A0ABD3XPG9_SINWO</name>
<evidence type="ECO:0000313" key="11">
    <source>
        <dbReference type="Proteomes" id="UP001634394"/>
    </source>
</evidence>
<evidence type="ECO:0000256" key="7">
    <source>
        <dbReference type="PROSITE-ProRule" id="PRU00042"/>
    </source>
</evidence>
<gene>
    <name evidence="10" type="ORF">ACJMK2_026834</name>
</gene>
<feature type="domain" description="C2H2-type" evidence="9">
    <location>
        <begin position="433"/>
        <end position="460"/>
    </location>
</feature>
<dbReference type="InterPro" id="IPR013087">
    <property type="entry name" value="Znf_C2H2_type"/>
</dbReference>
<evidence type="ECO:0000259" key="9">
    <source>
        <dbReference type="PROSITE" id="PS50157"/>
    </source>
</evidence>
<feature type="region of interest" description="Disordered" evidence="8">
    <location>
        <begin position="944"/>
        <end position="969"/>
    </location>
</feature>
<feature type="domain" description="C2H2-type" evidence="9">
    <location>
        <begin position="1120"/>
        <end position="1147"/>
    </location>
</feature>
<dbReference type="AlphaFoldDB" id="A0ABD3XPG9"/>
<dbReference type="SMART" id="SM00355">
    <property type="entry name" value="ZnF_C2H2"/>
    <property type="match status" value="7"/>
</dbReference>
<keyword evidence="2" id="KW-0479">Metal-binding</keyword>
<dbReference type="InterPro" id="IPR050888">
    <property type="entry name" value="ZnF_C2H2-type_TF"/>
</dbReference>
<dbReference type="Gene3D" id="3.30.160.60">
    <property type="entry name" value="Classic Zinc Finger"/>
    <property type="match status" value="2"/>
</dbReference>
<evidence type="ECO:0000256" key="3">
    <source>
        <dbReference type="ARBA" id="ARBA00022737"/>
    </source>
</evidence>
<comment type="caution">
    <text evidence="10">The sequence shown here is derived from an EMBL/GenBank/DDBJ whole genome shotgun (WGS) entry which is preliminary data.</text>
</comment>
<sequence>MSDKKPGTNPLLARYKSTVDKFYKDVPDTDNEIPGDGITLKRKRQNSKEDSENLEKKCRLEDVDGVNVSRESSVDGLNVSRESSVDGSRVSSTDINWSVSRQCHDGKEGNLKNEENKLTLVNKRHSFDSDDKKTFFEDKDCGLRKVSQENGVDRNTIRTVNFKKTDEEPEQKREKLIKTGDVAGSIDEGENSKSVSKKGSFDESSCVSAEHKTSSIMKVSYNEKEGKLEMVLEGLTSVSKKRDSVCPPDKKDGLKIVYQEGGFLNENIMTDKTEKEADKLTSARKKESALKQKENYSKITKAFEKLIERNTASKKTYICKVCRVSFSSAEIKHHQQLCPSVVVKRLTVPELTSWLSFSPLKTKVVLERLKENDIKFWSSKKVHGDGLSSLGQRCKKDSMLRPISSRQAKLLDNSLEQAKDKEQENVCAADNKYVCGKCKMTFPDVSNLKLHLLNHLTEPEKLKMSSETVKKDEPLAKSTLFKPKPQENSSDPKSPMIATSLLSRGSLTKIYSPGLQSKTISSAPPILMNSPNPNNCESSPETNKNPVKVKPKKKSSGFEPLIIFLKNKTSVKQTSDSLTLPASVTLCMDTQKTPKLNLQTNAAIQENNVKLPAEVGNNNAWSTRETVAFPRIKQEVDDLLGTCSQSVNLKPTWMSYNLQNLDSPRSINTSLTRGTYQVVDHDSSRSVNTSLTRGTHQVVDHDSSRSINTSLTRGTHQLVDHDSSRSINTSLTRGTHQVVDHDSSRSINTSLTRGTHQVVDHDRQFTNHFTIQGGSIQNSMASSDIYCLAKHYLDSSGEGSMSNTTGTGSASVVGSPIPNRSALKTAETGSALIVGSPIPNRSALKTTETGSALIVGSPIPNRSALKTTESGSASVVGSPIPNRSALIVSTSLFSHGKANSSASKSSLTIQNSVTALPSPSSSAKTLQVLRDKLKNSQVIVNQMHEKKTIPGQTSLSKMSQISQQESARKSQMPSSDFSCSICSTILRTAEELRKHEIVHTLSSKLKAIVSRVKKADEFVCAQCKMSFDKEEELKIHMAVHRSQKNPVIKSQVQAEEFVCGVCKQIFHTDNDLKTHITSVHKIKIEDSEENEVFYCGLCNKSFRTSSDLENHMPVHTMDKFVCGICSQPFVQSKQLIEHMGSHAGTSAL</sequence>
<dbReference type="InterPro" id="IPR036236">
    <property type="entry name" value="Znf_C2H2_sf"/>
</dbReference>
<comment type="subcellular location">
    <subcellularLocation>
        <location evidence="1">Nucleus</location>
    </subcellularLocation>
</comment>
<dbReference type="GO" id="GO:0008270">
    <property type="term" value="F:zinc ion binding"/>
    <property type="evidence" value="ECO:0007669"/>
    <property type="project" value="UniProtKB-KW"/>
</dbReference>
<organism evidence="10 11">
    <name type="scientific">Sinanodonta woodiana</name>
    <name type="common">Chinese pond mussel</name>
    <name type="synonym">Anodonta woodiana</name>
    <dbReference type="NCBI Taxonomy" id="1069815"/>
    <lineage>
        <taxon>Eukaryota</taxon>
        <taxon>Metazoa</taxon>
        <taxon>Spiralia</taxon>
        <taxon>Lophotrochozoa</taxon>
        <taxon>Mollusca</taxon>
        <taxon>Bivalvia</taxon>
        <taxon>Autobranchia</taxon>
        <taxon>Heteroconchia</taxon>
        <taxon>Palaeoheterodonta</taxon>
        <taxon>Unionida</taxon>
        <taxon>Unionoidea</taxon>
        <taxon>Unionidae</taxon>
        <taxon>Unioninae</taxon>
        <taxon>Sinanodonta</taxon>
    </lineage>
</organism>
<evidence type="ECO:0000256" key="6">
    <source>
        <dbReference type="ARBA" id="ARBA00023242"/>
    </source>
</evidence>
<evidence type="ECO:0000313" key="10">
    <source>
        <dbReference type="EMBL" id="KAL3886873.1"/>
    </source>
</evidence>
<evidence type="ECO:0000256" key="8">
    <source>
        <dbReference type="SAM" id="MobiDB-lite"/>
    </source>
</evidence>
<feature type="domain" description="C2H2-type" evidence="9">
    <location>
        <begin position="1018"/>
        <end position="1045"/>
    </location>
</feature>
<dbReference type="PROSITE" id="PS50157">
    <property type="entry name" value="ZINC_FINGER_C2H2_2"/>
    <property type="match status" value="6"/>
</dbReference>
<feature type="compositionally biased region" description="Polar residues" evidence="8">
    <location>
        <begin position="745"/>
        <end position="754"/>
    </location>
</feature>
<proteinExistence type="predicted"/>
<protein>
    <recommendedName>
        <fullName evidence="9">C2H2-type domain-containing protein</fullName>
    </recommendedName>
</protein>
<feature type="compositionally biased region" description="Basic and acidic residues" evidence="8">
    <location>
        <begin position="46"/>
        <end position="56"/>
    </location>
</feature>
<dbReference type="GO" id="GO:0005634">
    <property type="term" value="C:nucleus"/>
    <property type="evidence" value="ECO:0007669"/>
    <property type="project" value="UniProtKB-SubCell"/>
</dbReference>
<dbReference type="Proteomes" id="UP001634394">
    <property type="component" value="Unassembled WGS sequence"/>
</dbReference>
<evidence type="ECO:0000256" key="2">
    <source>
        <dbReference type="ARBA" id="ARBA00022723"/>
    </source>
</evidence>
<feature type="domain" description="C2H2-type" evidence="9">
    <location>
        <begin position="977"/>
        <end position="1004"/>
    </location>
</feature>
<dbReference type="PANTHER" id="PTHR24406">
    <property type="entry name" value="TRANSCRIPTIONAL REPRESSOR CTCFL-RELATED"/>
    <property type="match status" value="1"/>
</dbReference>
<keyword evidence="11" id="KW-1185">Reference proteome</keyword>
<dbReference type="EMBL" id="JBJQND010000002">
    <property type="protein sequence ID" value="KAL3886873.1"/>
    <property type="molecule type" value="Genomic_DNA"/>
</dbReference>